<keyword evidence="2" id="KW-1185">Reference proteome</keyword>
<organism evidence="1 2">
    <name type="scientific">Ephemerocybe angulata</name>
    <dbReference type="NCBI Taxonomy" id="980116"/>
    <lineage>
        <taxon>Eukaryota</taxon>
        <taxon>Fungi</taxon>
        <taxon>Dikarya</taxon>
        <taxon>Basidiomycota</taxon>
        <taxon>Agaricomycotina</taxon>
        <taxon>Agaricomycetes</taxon>
        <taxon>Agaricomycetidae</taxon>
        <taxon>Agaricales</taxon>
        <taxon>Agaricineae</taxon>
        <taxon>Psathyrellaceae</taxon>
        <taxon>Ephemerocybe</taxon>
    </lineage>
</organism>
<name>A0A8H6LYV3_9AGAR</name>
<dbReference type="Proteomes" id="UP000521943">
    <property type="component" value="Unassembled WGS sequence"/>
</dbReference>
<comment type="caution">
    <text evidence="1">The sequence shown here is derived from an EMBL/GenBank/DDBJ whole genome shotgun (WGS) entry which is preliminary data.</text>
</comment>
<reference evidence="1 2" key="1">
    <citation type="submission" date="2020-07" db="EMBL/GenBank/DDBJ databases">
        <title>Comparative genomics of pyrophilous fungi reveals a link between fire events and developmental genes.</title>
        <authorList>
            <consortium name="DOE Joint Genome Institute"/>
            <person name="Steindorff A.S."/>
            <person name="Carver A."/>
            <person name="Calhoun S."/>
            <person name="Stillman K."/>
            <person name="Liu H."/>
            <person name="Lipzen A."/>
            <person name="Pangilinan J."/>
            <person name="Labutti K."/>
            <person name="Bruns T.D."/>
            <person name="Grigoriev I.V."/>
        </authorList>
    </citation>
    <scope>NUCLEOTIDE SEQUENCE [LARGE SCALE GENOMIC DNA]</scope>
    <source>
        <strain evidence="1 2">CBS 144469</strain>
    </source>
</reference>
<accession>A0A8H6LYV3</accession>
<dbReference type="EMBL" id="JACGCI010000085">
    <property type="protein sequence ID" value="KAF6747094.1"/>
    <property type="molecule type" value="Genomic_DNA"/>
</dbReference>
<protein>
    <submittedName>
        <fullName evidence="1">Uncharacterized protein</fullName>
    </submittedName>
</protein>
<evidence type="ECO:0000313" key="1">
    <source>
        <dbReference type="EMBL" id="KAF6747094.1"/>
    </source>
</evidence>
<sequence length="687" mass="77706">MRQVSDSPEEAAFRRALENLRWKGCTAEDIALLRKRIAGTGPMLSVDDEGYKNVSVITALNKDKDHINHTNSIRFASESGQSLEDFFSIDTISQSEPKRIDPKKPRRVYSTAKQMSKSAQVGLWNQPPNTSEQVPGKLSLCLGMPVIIRFNEATELCITRGQEARVVGWSALKYPKWPGRKYLDVLYVELVKPPHPVKLPHLPQNVVPLTRHSESIEAQLPDDLYMRISRSQVPVLPNFSMTDYSSQGKTREWNVIDLTECRTFHGVYTCLSRGTSLKRTLIVRDFEDSLLQGGLDGDLRQEYRELEYLTTITDLRYRGILPPSIMQPTRWETIRLYRIWKGSAGKQVTDAPIFKEPDVVAPPTESIVYEIETIAANGKRKEREINESNLPKKRRRTGQEPILANATWVSPTVPMWDSGDWSCTYDSLTFVLHSLWMTDRVKWSRILSTYSPALATMIAGFEGMPQRDPEFEITKVRDQWRNCLRDTRPGTYPSGRLGADIMSMMEDILGYRSATSRVKTRCVACNDSAVESAVGPLRLVGPFTAIRNAMSIQHFIDEAWQPLRACTHCGGDVLVKHRRSEVLAFEVAGAGDILLNKRVETGPWGLYRLAGAIYYGENHFISRVITREDKVYGHDGIEGGYSTYEGVIDHGFPLKDLETMRGKKVSLVIYVQSDRQAIPIAPETDSD</sequence>
<gene>
    <name evidence="1" type="ORF">DFP72DRAFT_822200</name>
</gene>
<dbReference type="OrthoDB" id="3247165at2759"/>
<evidence type="ECO:0000313" key="2">
    <source>
        <dbReference type="Proteomes" id="UP000521943"/>
    </source>
</evidence>
<dbReference type="AlphaFoldDB" id="A0A8H6LYV3"/>
<proteinExistence type="predicted"/>